<comment type="caution">
    <text evidence="1">The sequence shown here is derived from an EMBL/GenBank/DDBJ whole genome shotgun (WGS) entry which is preliminary data.</text>
</comment>
<dbReference type="Gene3D" id="3.30.70.330">
    <property type="match status" value="1"/>
</dbReference>
<dbReference type="SUPFAM" id="SSF54928">
    <property type="entry name" value="RNA-binding domain, RBD"/>
    <property type="match status" value="1"/>
</dbReference>
<sequence>MLEEETRGRVLGGEHQVLRRFNIGKNRPTKINYCRVMAMRMMVLVGSFREEKRRVKTWSTRRGVPEGKPNKWDQIENQAHSLFVDNLLDNISRRELFVEFGKDGFVVDVFVSRKKRRNIVGLFAFVWFDGK</sequence>
<proteinExistence type="predicted"/>
<evidence type="ECO:0000313" key="2">
    <source>
        <dbReference type="Proteomes" id="UP001341840"/>
    </source>
</evidence>
<gene>
    <name evidence="1" type="ORF">PIB30_049167</name>
</gene>
<accession>A0ABU6RHK8</accession>
<protein>
    <recommendedName>
        <fullName evidence="3">RRM domain-containing protein</fullName>
    </recommendedName>
</protein>
<dbReference type="InterPro" id="IPR012677">
    <property type="entry name" value="Nucleotide-bd_a/b_plait_sf"/>
</dbReference>
<reference evidence="1 2" key="1">
    <citation type="journal article" date="2023" name="Plants (Basel)">
        <title>Bridging the Gap: Combining Genomics and Transcriptomics Approaches to Understand Stylosanthes scabra, an Orphan Legume from the Brazilian Caatinga.</title>
        <authorList>
            <person name="Ferreira-Neto J.R.C."/>
            <person name="da Silva M.D."/>
            <person name="Binneck E."/>
            <person name="de Melo N.F."/>
            <person name="da Silva R.H."/>
            <person name="de Melo A.L.T.M."/>
            <person name="Pandolfi V."/>
            <person name="Bustamante F.O."/>
            <person name="Brasileiro-Vidal A.C."/>
            <person name="Benko-Iseppon A.M."/>
        </authorList>
    </citation>
    <scope>NUCLEOTIDE SEQUENCE [LARGE SCALE GENOMIC DNA]</scope>
    <source>
        <tissue evidence="1">Leaves</tissue>
    </source>
</reference>
<dbReference type="InterPro" id="IPR035979">
    <property type="entry name" value="RBD_domain_sf"/>
</dbReference>
<dbReference type="EMBL" id="JASCZI010030536">
    <property type="protein sequence ID" value="MED6123435.1"/>
    <property type="molecule type" value="Genomic_DNA"/>
</dbReference>
<dbReference type="Proteomes" id="UP001341840">
    <property type="component" value="Unassembled WGS sequence"/>
</dbReference>
<evidence type="ECO:0008006" key="3">
    <source>
        <dbReference type="Google" id="ProtNLM"/>
    </source>
</evidence>
<keyword evidence="2" id="KW-1185">Reference proteome</keyword>
<evidence type="ECO:0000313" key="1">
    <source>
        <dbReference type="EMBL" id="MED6123435.1"/>
    </source>
</evidence>
<organism evidence="1 2">
    <name type="scientific">Stylosanthes scabra</name>
    <dbReference type="NCBI Taxonomy" id="79078"/>
    <lineage>
        <taxon>Eukaryota</taxon>
        <taxon>Viridiplantae</taxon>
        <taxon>Streptophyta</taxon>
        <taxon>Embryophyta</taxon>
        <taxon>Tracheophyta</taxon>
        <taxon>Spermatophyta</taxon>
        <taxon>Magnoliopsida</taxon>
        <taxon>eudicotyledons</taxon>
        <taxon>Gunneridae</taxon>
        <taxon>Pentapetalae</taxon>
        <taxon>rosids</taxon>
        <taxon>fabids</taxon>
        <taxon>Fabales</taxon>
        <taxon>Fabaceae</taxon>
        <taxon>Papilionoideae</taxon>
        <taxon>50 kb inversion clade</taxon>
        <taxon>dalbergioids sensu lato</taxon>
        <taxon>Dalbergieae</taxon>
        <taxon>Pterocarpus clade</taxon>
        <taxon>Stylosanthes</taxon>
    </lineage>
</organism>
<name>A0ABU6RHK8_9FABA</name>